<sequence>MRTEIILRRLSLATGSLMALTMGILSLCVLYFTGMHLGWINRELLIVLAVVCFVSTGCELILLIRSWWQLLVPNVLLVTGATVYMVNFLDRALGNNVHLRDEKLLIIHFVMLVLVIFVSGVVIGTVLITNIRKEVVGKTGGDLERDQHHLKIVGEAEEKILGMKFSSLTLTPELDLLQQMQEKNWMNECVTITYGKGELGSTPSMSKDAMALTRPGVDRRVSSASNASIRSCKRSAAVTAPVVKNRVINRLQNRLSSMWVSKKTAPHVPKGKDIEARYVTRLSMIPNTPKTTAAQSIKSFDFTDSVCSHSIPVSIAKGEMRSDESCLNTSNISQQKNEEDRYSDLLILPGMRPDDSSSYEMIDAEATTNLEDIHQDLHLSEKQEPVKQLRVTTNINLDNWNGVQGPYTEAGNSMHENKTGDYALDLSYQNPPVKPKGLSSPALKFCKFSFPNNSTVNSTASIKSLEIDTDPMELPSFTEDGTVVAILDKALYNTQHENDVIMQCLQQSSSALDYGLGVDMNQRHSPSKSNYSTYSSKSRRKSAIHCNCNTSHSRSNSVYSVYNPSSVMQRASNQSSPIKSIKPPKLVRNLSHKLSKSVLNPKRDGKDTTDSAIETPDRLVDFSYVQHLQHKHSPSRSINTFCNFHRRGSSTVQYPELSTLSGLQTTETNNELYRETAHA</sequence>
<evidence type="ECO:0000313" key="2">
    <source>
        <dbReference type="EMBL" id="AMD19273.1"/>
    </source>
</evidence>
<gene>
    <name evidence="2" type="ORF">AW171_hschr21095</name>
</gene>
<dbReference type="OrthoDB" id="4068368at2759"/>
<keyword evidence="1" id="KW-0472">Membrane</keyword>
<keyword evidence="1" id="KW-0812">Transmembrane</keyword>
<dbReference type="RefSeq" id="XP_017986269.1">
    <property type="nucleotide sequence ID" value="XM_018130780.1"/>
</dbReference>
<keyword evidence="3" id="KW-1185">Reference proteome</keyword>
<feature type="transmembrane region" description="Helical" evidence="1">
    <location>
        <begin position="104"/>
        <end position="128"/>
    </location>
</feature>
<protein>
    <submittedName>
        <fullName evidence="2">HBR372Wp</fullName>
    </submittedName>
</protein>
<feature type="transmembrane region" description="Helical" evidence="1">
    <location>
        <begin position="44"/>
        <end position="64"/>
    </location>
</feature>
<accession>A0A109UXD3</accession>
<name>A0A109UXD3_9SACH</name>
<evidence type="ECO:0000313" key="3">
    <source>
        <dbReference type="Proteomes" id="UP000243052"/>
    </source>
</evidence>
<dbReference type="AlphaFoldDB" id="A0A109UXD3"/>
<feature type="transmembrane region" description="Helical" evidence="1">
    <location>
        <begin position="12"/>
        <end position="32"/>
    </location>
</feature>
<dbReference type="GeneID" id="28721545"/>
<evidence type="ECO:0000256" key="1">
    <source>
        <dbReference type="SAM" id="Phobius"/>
    </source>
</evidence>
<feature type="transmembrane region" description="Helical" evidence="1">
    <location>
        <begin position="71"/>
        <end position="89"/>
    </location>
</feature>
<reference evidence="2 3" key="1">
    <citation type="submission" date="2016-01" db="EMBL/GenBank/DDBJ databases">
        <title>Genome sequence of the yeast Holleya sinecauda.</title>
        <authorList>
            <person name="Dietrich F.S."/>
        </authorList>
    </citation>
    <scope>NUCLEOTIDE SEQUENCE [LARGE SCALE GENOMIC DNA]</scope>
    <source>
        <strain evidence="2 3">ATCC 58844</strain>
    </source>
</reference>
<dbReference type="EMBL" id="CP014242">
    <property type="protein sequence ID" value="AMD19273.1"/>
    <property type="molecule type" value="Genomic_DNA"/>
</dbReference>
<dbReference type="Proteomes" id="UP000243052">
    <property type="component" value="Chromosome ii"/>
</dbReference>
<proteinExistence type="predicted"/>
<organism evidence="2 3">
    <name type="scientific">Eremothecium sinecaudum</name>
    <dbReference type="NCBI Taxonomy" id="45286"/>
    <lineage>
        <taxon>Eukaryota</taxon>
        <taxon>Fungi</taxon>
        <taxon>Dikarya</taxon>
        <taxon>Ascomycota</taxon>
        <taxon>Saccharomycotina</taxon>
        <taxon>Saccharomycetes</taxon>
        <taxon>Saccharomycetales</taxon>
        <taxon>Saccharomycetaceae</taxon>
        <taxon>Eremothecium</taxon>
    </lineage>
</organism>
<keyword evidence="1" id="KW-1133">Transmembrane helix</keyword>